<keyword evidence="3" id="KW-1185">Reference proteome</keyword>
<name>B1ZMU5_OPITP</name>
<feature type="domain" description="Methyltransferase" evidence="1">
    <location>
        <begin position="75"/>
        <end position="137"/>
    </location>
</feature>
<sequence>MRRSRSPALPFQSLSAISASSALKNHKISATTVRDDFNDLVAVMHYTRAAHDLGLWNSERTLIERHFPDRTAPLLEAGCGAGRVTLGLWNLGYRNLTAFDFAQELLDQARSLAAARGADHGPDAIRFLHADATRLSQCNLSDCIAPKERTGRCGPADERTIASEFAALSSQRSAPFAGALFMFNGLMQIPGRENRRAALRELHSVCVPGAPLLFTTHDRNHSSTERALWRLERVRWERGEQDPRLVEFGDRYFEETGVGRTFMHLPDRAEIVADLAATGWTHIFDAMRRKVAPETKPVRDFSDECRFWVATREA</sequence>
<evidence type="ECO:0000313" key="2">
    <source>
        <dbReference type="EMBL" id="ACB75373.1"/>
    </source>
</evidence>
<dbReference type="EMBL" id="CP001032">
    <property type="protein sequence ID" value="ACB75373.1"/>
    <property type="molecule type" value="Genomic_DNA"/>
</dbReference>
<accession>B1ZMU5</accession>
<dbReference type="eggNOG" id="COG0500">
    <property type="taxonomic scope" value="Bacteria"/>
</dbReference>
<dbReference type="STRING" id="452637.Oter_2090"/>
<dbReference type="CDD" id="cd02440">
    <property type="entry name" value="AdoMet_MTases"/>
    <property type="match status" value="1"/>
</dbReference>
<dbReference type="Pfam" id="PF13649">
    <property type="entry name" value="Methyltransf_25"/>
    <property type="match status" value="1"/>
</dbReference>
<protein>
    <recommendedName>
        <fullName evidence="1">Methyltransferase domain-containing protein</fullName>
    </recommendedName>
</protein>
<dbReference type="HOGENOM" id="CLU_076868_0_0_0"/>
<reference evidence="2 3" key="1">
    <citation type="journal article" date="2011" name="J. Bacteriol.">
        <title>Genome sequence of the verrucomicrobium Opitutus terrae PB90-1, an abundant inhabitant of rice paddy soil ecosystems.</title>
        <authorList>
            <person name="van Passel M.W."/>
            <person name="Kant R."/>
            <person name="Palva A."/>
            <person name="Copeland A."/>
            <person name="Lucas S."/>
            <person name="Lapidus A."/>
            <person name="Glavina del Rio T."/>
            <person name="Pitluck S."/>
            <person name="Goltsman E."/>
            <person name="Clum A."/>
            <person name="Sun H."/>
            <person name="Schmutz J."/>
            <person name="Larimer F.W."/>
            <person name="Land M.L."/>
            <person name="Hauser L."/>
            <person name="Kyrpides N."/>
            <person name="Mikhailova N."/>
            <person name="Richardson P.P."/>
            <person name="Janssen P.H."/>
            <person name="de Vos W.M."/>
            <person name="Smidt H."/>
        </authorList>
    </citation>
    <scope>NUCLEOTIDE SEQUENCE [LARGE SCALE GENOMIC DNA]</scope>
    <source>
        <strain evidence="3">DSM 11246 / JCM 15787 / PB90-1</strain>
    </source>
</reference>
<organism evidence="2 3">
    <name type="scientific">Opitutus terrae (strain DSM 11246 / JCM 15787 / PB90-1)</name>
    <dbReference type="NCBI Taxonomy" id="452637"/>
    <lineage>
        <taxon>Bacteria</taxon>
        <taxon>Pseudomonadati</taxon>
        <taxon>Verrucomicrobiota</taxon>
        <taxon>Opitutia</taxon>
        <taxon>Opitutales</taxon>
        <taxon>Opitutaceae</taxon>
        <taxon>Opitutus</taxon>
    </lineage>
</organism>
<dbReference type="AlphaFoldDB" id="B1ZMU5"/>
<dbReference type="InterPro" id="IPR041698">
    <property type="entry name" value="Methyltransf_25"/>
</dbReference>
<evidence type="ECO:0000259" key="1">
    <source>
        <dbReference type="Pfam" id="PF13649"/>
    </source>
</evidence>
<dbReference type="Proteomes" id="UP000007013">
    <property type="component" value="Chromosome"/>
</dbReference>
<proteinExistence type="predicted"/>
<dbReference type="KEGG" id="ote:Oter_2090"/>
<evidence type="ECO:0000313" key="3">
    <source>
        <dbReference type="Proteomes" id="UP000007013"/>
    </source>
</evidence>
<dbReference type="Gene3D" id="3.40.50.150">
    <property type="entry name" value="Vaccinia Virus protein VP39"/>
    <property type="match status" value="1"/>
</dbReference>
<dbReference type="InterPro" id="IPR029063">
    <property type="entry name" value="SAM-dependent_MTases_sf"/>
</dbReference>
<dbReference type="SUPFAM" id="SSF53335">
    <property type="entry name" value="S-adenosyl-L-methionine-dependent methyltransferases"/>
    <property type="match status" value="1"/>
</dbReference>
<gene>
    <name evidence="2" type="ordered locus">Oter_2090</name>
</gene>